<dbReference type="InterPro" id="IPR023198">
    <property type="entry name" value="PGP-like_dom2"/>
</dbReference>
<dbReference type="Gene3D" id="1.10.150.240">
    <property type="entry name" value="Putative phosphatase, domain 2"/>
    <property type="match status" value="1"/>
</dbReference>
<dbReference type="InterPro" id="IPR023214">
    <property type="entry name" value="HAD_sf"/>
</dbReference>
<dbReference type="NCBIfam" id="TIGR01549">
    <property type="entry name" value="HAD-SF-IA-v1"/>
    <property type="match status" value="1"/>
</dbReference>
<organism evidence="1 2">
    <name type="scientific">Enterococcus phoeniculicola ATCC BAA-412</name>
    <dbReference type="NCBI Taxonomy" id="1158610"/>
    <lineage>
        <taxon>Bacteria</taxon>
        <taxon>Bacillati</taxon>
        <taxon>Bacillota</taxon>
        <taxon>Bacilli</taxon>
        <taxon>Lactobacillales</taxon>
        <taxon>Enterococcaceae</taxon>
        <taxon>Enterococcus</taxon>
    </lineage>
</organism>
<dbReference type="PANTHER" id="PTHR43434:SF20">
    <property type="entry name" value="5'-NUCLEOTIDASE"/>
    <property type="match status" value="1"/>
</dbReference>
<dbReference type="GO" id="GO:0004713">
    <property type="term" value="F:protein tyrosine kinase activity"/>
    <property type="evidence" value="ECO:0007669"/>
    <property type="project" value="TreeGrafter"/>
</dbReference>
<dbReference type="InterPro" id="IPR041492">
    <property type="entry name" value="HAD_2"/>
</dbReference>
<dbReference type="PANTHER" id="PTHR43434">
    <property type="entry name" value="PHOSPHOGLYCOLATE PHOSPHATASE"/>
    <property type="match status" value="1"/>
</dbReference>
<dbReference type="GO" id="GO:0016787">
    <property type="term" value="F:hydrolase activity"/>
    <property type="evidence" value="ECO:0007669"/>
    <property type="project" value="UniProtKB-KW"/>
</dbReference>
<name>R3X3W6_9ENTE</name>
<comment type="caution">
    <text evidence="1">The sequence shown here is derived from an EMBL/GenBank/DDBJ whole genome shotgun (WGS) entry which is preliminary data.</text>
</comment>
<dbReference type="RefSeq" id="WP_010766961.1">
    <property type="nucleotide sequence ID" value="NZ_ASWE01000004.1"/>
</dbReference>
<dbReference type="GO" id="GO:0005829">
    <property type="term" value="C:cytosol"/>
    <property type="evidence" value="ECO:0007669"/>
    <property type="project" value="TreeGrafter"/>
</dbReference>
<sequence length="214" mass="24053">MKRAIFFDLDGTLIDSSEGIFSSILFAAERLNLEYPNSELLRKFIGPPLKTSFEKYLGLDEKSANKAVHAYREYYAKKGMYQIKPYDGIKEVLEALSIEKNVYIATSKPEIFAKEILEYLGFSDYFVGIYGADLDGKRSEKSEVISHVLSRHPEIKQAVMIGDRKHDMVGGKRNNLATLGVLYGFGSEKELLSAGADQLARVPSDILDKLKKIN</sequence>
<reference evidence="1 2" key="1">
    <citation type="submission" date="2013-02" db="EMBL/GenBank/DDBJ databases">
        <title>The Genome Sequence of Enterococcus phoeniculicola BAA-412.</title>
        <authorList>
            <consortium name="The Broad Institute Genome Sequencing Platform"/>
            <consortium name="The Broad Institute Genome Sequencing Center for Infectious Disease"/>
            <person name="Earl A.M."/>
            <person name="Gilmore M.S."/>
            <person name="Lebreton F."/>
            <person name="Walker B."/>
            <person name="Young S.K."/>
            <person name="Zeng Q."/>
            <person name="Gargeya S."/>
            <person name="Fitzgerald M."/>
            <person name="Haas B."/>
            <person name="Abouelleil A."/>
            <person name="Alvarado L."/>
            <person name="Arachchi H.M."/>
            <person name="Berlin A.M."/>
            <person name="Chapman S.B."/>
            <person name="Dewar J."/>
            <person name="Goldberg J."/>
            <person name="Griggs A."/>
            <person name="Gujja S."/>
            <person name="Hansen M."/>
            <person name="Howarth C."/>
            <person name="Imamovic A."/>
            <person name="Larimer J."/>
            <person name="McCowan C."/>
            <person name="Murphy C."/>
            <person name="Neiman D."/>
            <person name="Pearson M."/>
            <person name="Priest M."/>
            <person name="Roberts A."/>
            <person name="Saif S."/>
            <person name="Shea T."/>
            <person name="Sisk P."/>
            <person name="Sykes S."/>
            <person name="Wortman J."/>
            <person name="Nusbaum C."/>
            <person name="Birren B."/>
        </authorList>
    </citation>
    <scope>NUCLEOTIDE SEQUENCE [LARGE SCALE GENOMIC DNA]</scope>
    <source>
        <strain evidence="1 2">ATCC BAA-412</strain>
    </source>
</reference>
<evidence type="ECO:0000313" key="2">
    <source>
        <dbReference type="Proteomes" id="UP000013785"/>
    </source>
</evidence>
<dbReference type="OrthoDB" id="9792518at2"/>
<protein>
    <submittedName>
        <fullName evidence="1">HAD hydrolase, family IA</fullName>
    </submittedName>
</protein>
<dbReference type="InterPro" id="IPR036412">
    <property type="entry name" value="HAD-like_sf"/>
</dbReference>
<dbReference type="InterPro" id="IPR050155">
    <property type="entry name" value="HAD-like_hydrolase_sf"/>
</dbReference>
<dbReference type="InterPro" id="IPR006439">
    <property type="entry name" value="HAD-SF_hydro_IA"/>
</dbReference>
<dbReference type="AlphaFoldDB" id="R3X3W6"/>
<dbReference type="Pfam" id="PF13419">
    <property type="entry name" value="HAD_2"/>
    <property type="match status" value="1"/>
</dbReference>
<dbReference type="HOGENOM" id="CLU_045011_19_4_9"/>
<dbReference type="Proteomes" id="UP000013785">
    <property type="component" value="Unassembled WGS sequence"/>
</dbReference>
<dbReference type="eggNOG" id="COG0546">
    <property type="taxonomic scope" value="Bacteria"/>
</dbReference>
<evidence type="ECO:0000313" key="1">
    <source>
        <dbReference type="EMBL" id="EOL48735.1"/>
    </source>
</evidence>
<proteinExistence type="predicted"/>
<keyword evidence="2" id="KW-1185">Reference proteome</keyword>
<dbReference type="EMBL" id="AJAT01000007">
    <property type="protein sequence ID" value="EOL48735.1"/>
    <property type="molecule type" value="Genomic_DNA"/>
</dbReference>
<dbReference type="SUPFAM" id="SSF56784">
    <property type="entry name" value="HAD-like"/>
    <property type="match status" value="1"/>
</dbReference>
<dbReference type="STRING" id="154621.RV11_GL003229"/>
<gene>
    <name evidence="1" type="ORF">UC3_00285</name>
</gene>
<dbReference type="PATRIC" id="fig|1158610.3.peg.259"/>
<accession>R3X3W6</accession>
<keyword evidence="1" id="KW-0378">Hydrolase</keyword>
<dbReference type="Gene3D" id="3.40.50.1000">
    <property type="entry name" value="HAD superfamily/HAD-like"/>
    <property type="match status" value="1"/>
</dbReference>